<accession>A0A2H3DKD2</accession>
<dbReference type="EMBL" id="KZ293654">
    <property type="protein sequence ID" value="PBK94314.1"/>
    <property type="molecule type" value="Genomic_DNA"/>
</dbReference>
<dbReference type="AlphaFoldDB" id="A0A2H3DKD2"/>
<keyword evidence="3" id="KW-1185">Reference proteome</keyword>
<dbReference type="InParanoid" id="A0A2H3DKD2"/>
<name>A0A2H3DKD2_ARMGA</name>
<evidence type="ECO:0008006" key="4">
    <source>
        <dbReference type="Google" id="ProtNLM"/>
    </source>
</evidence>
<evidence type="ECO:0000256" key="1">
    <source>
        <dbReference type="SAM" id="MobiDB-lite"/>
    </source>
</evidence>
<feature type="region of interest" description="Disordered" evidence="1">
    <location>
        <begin position="1"/>
        <end position="20"/>
    </location>
</feature>
<protein>
    <recommendedName>
        <fullName evidence="4">BZIP domain-containing protein</fullName>
    </recommendedName>
</protein>
<proteinExistence type="predicted"/>
<gene>
    <name evidence="2" type="ORF">ARMGADRAFT_1079005</name>
</gene>
<evidence type="ECO:0000313" key="3">
    <source>
        <dbReference type="Proteomes" id="UP000217790"/>
    </source>
</evidence>
<dbReference type="Proteomes" id="UP000217790">
    <property type="component" value="Unassembled WGS sequence"/>
</dbReference>
<sequence>MGRKQNNIPPSNVNRDRQHALHTRRTEYIEYLEQRVKELEEENIRSRQEFAPPAHRLSLSEKPAALSNVCQTVYRRPLSPLGIVRSTSLAINLVPTAPFRSEGALLGENATYASEVPSMLSLFSSSCPSVRKKAERQYTIHAYPFQTWSNLRTIDSVHRPHDDHSYSVDLPVSSSSLDGSRTICPDALDEHYLYLPQSSLESDVLSTPSLLSYPCLSAREKEERQYTTCAYPFQTWNNLRATDSAHGPHEDHSYSVDLPESLSFPDGSHFIWPDVLDEHCDLYLPQSSLRGELVPSQKIPHTLAGTLSAVPSPHENSLFNLPSVRMADRLTRKTALSPFTNFGDSSFFSASGPD</sequence>
<evidence type="ECO:0000313" key="2">
    <source>
        <dbReference type="EMBL" id="PBK94314.1"/>
    </source>
</evidence>
<reference evidence="3" key="1">
    <citation type="journal article" date="2017" name="Nat. Ecol. Evol.">
        <title>Genome expansion and lineage-specific genetic innovations in the forest pathogenic fungi Armillaria.</title>
        <authorList>
            <person name="Sipos G."/>
            <person name="Prasanna A.N."/>
            <person name="Walter M.C."/>
            <person name="O'Connor E."/>
            <person name="Balint B."/>
            <person name="Krizsan K."/>
            <person name="Kiss B."/>
            <person name="Hess J."/>
            <person name="Varga T."/>
            <person name="Slot J."/>
            <person name="Riley R."/>
            <person name="Boka B."/>
            <person name="Rigling D."/>
            <person name="Barry K."/>
            <person name="Lee J."/>
            <person name="Mihaltcheva S."/>
            <person name="LaButti K."/>
            <person name="Lipzen A."/>
            <person name="Waldron R."/>
            <person name="Moloney N.M."/>
            <person name="Sperisen C."/>
            <person name="Kredics L."/>
            <person name="Vagvoelgyi C."/>
            <person name="Patrignani A."/>
            <person name="Fitzpatrick D."/>
            <person name="Nagy I."/>
            <person name="Doyle S."/>
            <person name="Anderson J.B."/>
            <person name="Grigoriev I.V."/>
            <person name="Gueldener U."/>
            <person name="Muensterkoetter M."/>
            <person name="Nagy L.G."/>
        </authorList>
    </citation>
    <scope>NUCLEOTIDE SEQUENCE [LARGE SCALE GENOMIC DNA]</scope>
    <source>
        <strain evidence="3">Ar21-2</strain>
    </source>
</reference>
<organism evidence="2 3">
    <name type="scientific">Armillaria gallica</name>
    <name type="common">Bulbous honey fungus</name>
    <name type="synonym">Armillaria bulbosa</name>
    <dbReference type="NCBI Taxonomy" id="47427"/>
    <lineage>
        <taxon>Eukaryota</taxon>
        <taxon>Fungi</taxon>
        <taxon>Dikarya</taxon>
        <taxon>Basidiomycota</taxon>
        <taxon>Agaricomycotina</taxon>
        <taxon>Agaricomycetes</taxon>
        <taxon>Agaricomycetidae</taxon>
        <taxon>Agaricales</taxon>
        <taxon>Marasmiineae</taxon>
        <taxon>Physalacriaceae</taxon>
        <taxon>Armillaria</taxon>
    </lineage>
</organism>
<feature type="compositionally biased region" description="Polar residues" evidence="1">
    <location>
        <begin position="1"/>
        <end position="13"/>
    </location>
</feature>